<dbReference type="STRING" id="37293.ENSANAP00000031961"/>
<reference evidence="3" key="2">
    <citation type="submission" date="2025-09" db="UniProtKB">
        <authorList>
            <consortium name="Ensembl"/>
        </authorList>
    </citation>
    <scope>IDENTIFICATION</scope>
</reference>
<organism evidence="3 4">
    <name type="scientific">Aotus nancymaae</name>
    <name type="common">Ma's night monkey</name>
    <dbReference type="NCBI Taxonomy" id="37293"/>
    <lineage>
        <taxon>Eukaryota</taxon>
        <taxon>Metazoa</taxon>
        <taxon>Chordata</taxon>
        <taxon>Craniata</taxon>
        <taxon>Vertebrata</taxon>
        <taxon>Euteleostomi</taxon>
        <taxon>Mammalia</taxon>
        <taxon>Eutheria</taxon>
        <taxon>Euarchontoglires</taxon>
        <taxon>Primates</taxon>
        <taxon>Haplorrhini</taxon>
        <taxon>Platyrrhini</taxon>
        <taxon>Aotidae</taxon>
        <taxon>Aotus</taxon>
    </lineage>
</organism>
<feature type="domain" description="Coiled coil protein 74 C-terminal" evidence="2">
    <location>
        <begin position="262"/>
        <end position="380"/>
    </location>
</feature>
<feature type="region of interest" description="Disordered" evidence="1">
    <location>
        <begin position="1"/>
        <end position="49"/>
    </location>
</feature>
<accession>A0A2K5EFF9</accession>
<dbReference type="Proteomes" id="UP000233020">
    <property type="component" value="Unplaced"/>
</dbReference>
<evidence type="ECO:0000313" key="4">
    <source>
        <dbReference type="Proteomes" id="UP000233020"/>
    </source>
</evidence>
<name>A0A2K5EFF9_AOTNA</name>
<feature type="region of interest" description="Disordered" evidence="1">
    <location>
        <begin position="128"/>
        <end position="204"/>
    </location>
</feature>
<dbReference type="Pfam" id="PF14917">
    <property type="entry name" value="CCDC74_C"/>
    <property type="match status" value="1"/>
</dbReference>
<evidence type="ECO:0000313" key="3">
    <source>
        <dbReference type="Ensembl" id="ENSANAP00000031961.1"/>
    </source>
</evidence>
<dbReference type="AlphaFoldDB" id="A0A2K5EFF9"/>
<dbReference type="PANTHER" id="PTHR14882">
    <property type="entry name" value="COILED-COIL DOMAIN-CONTAINING 74A"/>
    <property type="match status" value="1"/>
</dbReference>
<dbReference type="Ensembl" id="ENSANAT00000050008.1">
    <property type="protein sequence ID" value="ENSANAP00000031961.1"/>
    <property type="gene ID" value="ENSANAG00000033695.1"/>
</dbReference>
<keyword evidence="4" id="KW-1185">Reference proteome</keyword>
<dbReference type="InterPro" id="IPR040370">
    <property type="entry name" value="CCDC74A/CCDC74B/CCDC92"/>
</dbReference>
<dbReference type="InterPro" id="IPR029422">
    <property type="entry name" value="CCDC74_C"/>
</dbReference>
<protein>
    <recommendedName>
        <fullName evidence="2">Coiled coil protein 74 C-terminal domain-containing protein</fullName>
    </recommendedName>
</protein>
<reference evidence="3" key="1">
    <citation type="submission" date="2025-08" db="UniProtKB">
        <authorList>
            <consortium name="Ensembl"/>
        </authorList>
    </citation>
    <scope>IDENTIFICATION</scope>
</reference>
<feature type="compositionally biased region" description="Low complexity" evidence="1">
    <location>
        <begin position="7"/>
        <end position="21"/>
    </location>
</feature>
<evidence type="ECO:0000259" key="2">
    <source>
        <dbReference type="Pfam" id="PF14917"/>
    </source>
</evidence>
<evidence type="ECO:0000256" key="1">
    <source>
        <dbReference type="SAM" id="MobiDB-lite"/>
    </source>
</evidence>
<dbReference type="GeneTree" id="ENSGT00390000007249"/>
<dbReference type="PANTHER" id="PTHR14882:SF5">
    <property type="entry name" value="COILED-COIL DOMAIN CONTAINING 74A"/>
    <property type="match status" value="1"/>
</dbReference>
<feature type="region of interest" description="Disordered" evidence="1">
    <location>
        <begin position="309"/>
        <end position="328"/>
    </location>
</feature>
<proteinExistence type="predicted"/>
<sequence>VIGAGVAAGSRPPSSPTPGSRVTRRRRQRPAVGVRSLGPPSPQLVQSDPQQRVLVLEKSLRFLQQQQQQQQHSETPVKLHEEIEQGWEEEADVPELHYKLTMNQKLQKKRETRALQCLRGGACRPGKPLQTVLQGGHSPARLREGSSQTHRPGGEHGHVAGGSADPVHSPTGSLSMSSFQSVESMANSMARPQPRSFKKQDLKADVPEKVDLEEEPRLHHSKLDKVPGVQGQAKDEKAEAACAGGSQHQGRQRMGVYPLMTLPPYLRKPTTFQQCEVLIRQLWNANLLQAQELQHLKSLLEGSQKPLVVPEEAESSSPRDQEAMQFPKVSTKSLPKKCLLLSPMPVAERAILPAVKQTVKNNFAERQKRLQAVQERRLHRSEL</sequence>
<feature type="compositionally biased region" description="Polar residues" evidence="1">
    <location>
        <begin position="170"/>
        <end position="187"/>
    </location>
</feature>